<accession>A0ABY8EZ50</accession>
<protein>
    <submittedName>
        <fullName evidence="2">Sel1 repeat family protein</fullName>
    </submittedName>
</protein>
<evidence type="ECO:0000256" key="1">
    <source>
        <dbReference type="SAM" id="SignalP"/>
    </source>
</evidence>
<organism evidence="2 3">
    <name type="scientific">Roseibium porphyridii</name>
    <dbReference type="NCBI Taxonomy" id="2866279"/>
    <lineage>
        <taxon>Bacteria</taxon>
        <taxon>Pseudomonadati</taxon>
        <taxon>Pseudomonadota</taxon>
        <taxon>Alphaproteobacteria</taxon>
        <taxon>Hyphomicrobiales</taxon>
        <taxon>Stappiaceae</taxon>
        <taxon>Roseibium</taxon>
    </lineage>
</organism>
<keyword evidence="1" id="KW-0732">Signal</keyword>
<dbReference type="RefSeq" id="WP_152502516.1">
    <property type="nucleotide sequence ID" value="NZ_CP120863.1"/>
</dbReference>
<feature type="signal peptide" evidence="1">
    <location>
        <begin position="1"/>
        <end position="19"/>
    </location>
</feature>
<dbReference type="EMBL" id="CP120863">
    <property type="protein sequence ID" value="WFE88304.1"/>
    <property type="molecule type" value="Genomic_DNA"/>
</dbReference>
<evidence type="ECO:0000313" key="2">
    <source>
        <dbReference type="EMBL" id="WFE88304.1"/>
    </source>
</evidence>
<evidence type="ECO:0000313" key="3">
    <source>
        <dbReference type="Proteomes" id="UP001209803"/>
    </source>
</evidence>
<dbReference type="InterPro" id="IPR011990">
    <property type="entry name" value="TPR-like_helical_dom_sf"/>
</dbReference>
<proteinExistence type="predicted"/>
<gene>
    <name evidence="2" type="ORF">K1718_19350</name>
</gene>
<sequence>MRKLALMLCVLVAAGAAHAETRFTVEDDLGVLNPQDTGVQMLKRKIEMGVIDSVTCSLGINATKNDNHELARKLTRRCAEAGYTKAMTWMSQLEDNGMGGDYNPDAAAEWDRRAAEAGDPVGRYNYGLDLMRGHGVAKDEMLGRRYVDQAAQDGLEIAKRLQRAGYDLDEVTPDADNWKYAPLF</sequence>
<feature type="chain" id="PRO_5047077149" evidence="1">
    <location>
        <begin position="20"/>
        <end position="184"/>
    </location>
</feature>
<reference evidence="2 3" key="1">
    <citation type="submission" date="2023-03" db="EMBL/GenBank/DDBJ databases">
        <title>Roseibium porphyridii sp. nov. and Roseibium rhodosorbium sp. nov. isolated from marine algae, Porphyridium cruentum and Rhodosorus marinus, respectively.</title>
        <authorList>
            <person name="Lee M.W."/>
            <person name="Choi B.J."/>
            <person name="Lee J.K."/>
            <person name="Choi D.G."/>
            <person name="Baek J.H."/>
            <person name="Bayburt H."/>
            <person name="Kim J.M."/>
            <person name="Han D.M."/>
            <person name="Kim K.H."/>
            <person name="Jeon C.O."/>
        </authorList>
    </citation>
    <scope>NUCLEOTIDE SEQUENCE [LARGE SCALE GENOMIC DNA]</scope>
    <source>
        <strain evidence="2 3">KMA01</strain>
    </source>
</reference>
<dbReference type="Gene3D" id="1.25.40.10">
    <property type="entry name" value="Tetratricopeptide repeat domain"/>
    <property type="match status" value="1"/>
</dbReference>
<name>A0ABY8EZ50_9HYPH</name>
<keyword evidence="3" id="KW-1185">Reference proteome</keyword>
<dbReference type="SUPFAM" id="SSF81901">
    <property type="entry name" value="HCP-like"/>
    <property type="match status" value="1"/>
</dbReference>
<dbReference type="Proteomes" id="UP001209803">
    <property type="component" value="Chromosome"/>
</dbReference>